<dbReference type="EC" id="3.5.1.88" evidence="6"/>
<evidence type="ECO:0000256" key="3">
    <source>
        <dbReference type="ARBA" id="ARBA00022801"/>
    </source>
</evidence>
<evidence type="ECO:0000256" key="7">
    <source>
        <dbReference type="SAM" id="MobiDB-lite"/>
    </source>
</evidence>
<evidence type="ECO:0000313" key="8">
    <source>
        <dbReference type="EMBL" id="SDR97134.1"/>
    </source>
</evidence>
<dbReference type="SUPFAM" id="SSF56420">
    <property type="entry name" value="Peptide deformylase"/>
    <property type="match status" value="1"/>
</dbReference>
<feature type="binding site" evidence="6">
    <location>
        <position position="116"/>
    </location>
    <ligand>
        <name>Fe cation</name>
        <dbReference type="ChEBI" id="CHEBI:24875"/>
    </ligand>
</feature>
<dbReference type="CDD" id="cd00487">
    <property type="entry name" value="Pep_deformylase"/>
    <property type="match status" value="1"/>
</dbReference>
<dbReference type="InterPro" id="IPR036821">
    <property type="entry name" value="Peptide_deformylase_sf"/>
</dbReference>
<dbReference type="NCBIfam" id="NF001159">
    <property type="entry name" value="PRK00150.1-3"/>
    <property type="match status" value="1"/>
</dbReference>
<keyword evidence="4 6" id="KW-0648">Protein biosynthesis</keyword>
<dbReference type="NCBIfam" id="TIGR00079">
    <property type="entry name" value="pept_deformyl"/>
    <property type="match status" value="1"/>
</dbReference>
<evidence type="ECO:0000256" key="4">
    <source>
        <dbReference type="ARBA" id="ARBA00022917"/>
    </source>
</evidence>
<dbReference type="HAMAP" id="MF_00163">
    <property type="entry name" value="Pep_deformylase"/>
    <property type="match status" value="1"/>
</dbReference>
<keyword evidence="9" id="KW-1185">Reference proteome</keyword>
<keyword evidence="5 6" id="KW-0408">Iron</keyword>
<name>A0A1H1NE04_9ACTN</name>
<comment type="similarity">
    <text evidence="1 6">Belongs to the polypeptide deformylase family.</text>
</comment>
<dbReference type="GO" id="GO:0042586">
    <property type="term" value="F:peptide deformylase activity"/>
    <property type="evidence" value="ECO:0007669"/>
    <property type="project" value="UniProtKB-UniRule"/>
</dbReference>
<feature type="binding site" evidence="6">
    <location>
        <position position="158"/>
    </location>
    <ligand>
        <name>Fe cation</name>
        <dbReference type="ChEBI" id="CHEBI:24875"/>
    </ligand>
</feature>
<dbReference type="Pfam" id="PF01327">
    <property type="entry name" value="Pep_deformylase"/>
    <property type="match status" value="1"/>
</dbReference>
<feature type="active site" evidence="6">
    <location>
        <position position="159"/>
    </location>
</feature>
<accession>A0A1H1NE04</accession>
<dbReference type="EMBL" id="LT629757">
    <property type="protein sequence ID" value="SDR97134.1"/>
    <property type="molecule type" value="Genomic_DNA"/>
</dbReference>
<comment type="catalytic activity">
    <reaction evidence="6">
        <text>N-terminal N-formyl-L-methionyl-[peptide] + H2O = N-terminal L-methionyl-[peptide] + formate</text>
        <dbReference type="Rhea" id="RHEA:24420"/>
        <dbReference type="Rhea" id="RHEA-COMP:10639"/>
        <dbReference type="Rhea" id="RHEA-COMP:10640"/>
        <dbReference type="ChEBI" id="CHEBI:15377"/>
        <dbReference type="ChEBI" id="CHEBI:15740"/>
        <dbReference type="ChEBI" id="CHEBI:49298"/>
        <dbReference type="ChEBI" id="CHEBI:64731"/>
        <dbReference type="EC" id="3.5.1.88"/>
    </reaction>
</comment>
<evidence type="ECO:0000256" key="6">
    <source>
        <dbReference type="HAMAP-Rule" id="MF_00163"/>
    </source>
</evidence>
<proteinExistence type="inferred from homology"/>
<dbReference type="PANTHER" id="PTHR10458">
    <property type="entry name" value="PEPTIDE DEFORMYLASE"/>
    <property type="match status" value="1"/>
</dbReference>
<feature type="region of interest" description="Disordered" evidence="7">
    <location>
        <begin position="1"/>
        <end position="21"/>
    </location>
</feature>
<comment type="function">
    <text evidence="6">Removes the formyl group from the N-terminal Met of newly synthesized proteins. Requires at least a dipeptide for an efficient rate of reaction. N-terminal L-methionine is a prerequisite for activity but the enzyme has broad specificity at other positions.</text>
</comment>
<sequence>MRDTSDLPVAPTSAALPTGGTVRPITRWGTAVMHRPARPVTSYDEELATLVADMTATMYAADGVGLAACQIGVDLAVFVFDCPDEDGLVHRGVVCNPVVQTPEGRDRRLDDDDEGCLSYPGAFVDCARPDRARVTGTDQHGEPVVHEGDGLLARCLQHETDHTLGTVFGDRIAAKARKKLRKQMEAEAGSYPEGWPVGAGDRPADD</sequence>
<comment type="cofactor">
    <cofactor evidence="6">
        <name>Fe(2+)</name>
        <dbReference type="ChEBI" id="CHEBI:29033"/>
    </cofactor>
    <text evidence="6">Binds 1 Fe(2+) ion.</text>
</comment>
<dbReference type="STRING" id="642780.SAMN04488570_0845"/>
<dbReference type="PRINTS" id="PR01576">
    <property type="entry name" value="PDEFORMYLASE"/>
</dbReference>
<dbReference type="Gene3D" id="3.90.45.10">
    <property type="entry name" value="Peptide deformylase"/>
    <property type="match status" value="1"/>
</dbReference>
<dbReference type="PIRSF" id="PIRSF004749">
    <property type="entry name" value="Pep_def"/>
    <property type="match status" value="1"/>
</dbReference>
<evidence type="ECO:0000256" key="2">
    <source>
        <dbReference type="ARBA" id="ARBA00022723"/>
    </source>
</evidence>
<protein>
    <recommendedName>
        <fullName evidence="6">Peptide deformylase</fullName>
        <shortName evidence="6">PDF</shortName>
        <ecNumber evidence="6">3.5.1.88</ecNumber>
    </recommendedName>
    <alternativeName>
        <fullName evidence="6">Polypeptide deformylase</fullName>
    </alternativeName>
</protein>
<feature type="binding site" evidence="6">
    <location>
        <position position="162"/>
    </location>
    <ligand>
        <name>Fe cation</name>
        <dbReference type="ChEBI" id="CHEBI:24875"/>
    </ligand>
</feature>
<dbReference type="GO" id="GO:0006412">
    <property type="term" value="P:translation"/>
    <property type="evidence" value="ECO:0007669"/>
    <property type="project" value="UniProtKB-UniRule"/>
</dbReference>
<gene>
    <name evidence="6" type="primary">def</name>
    <name evidence="8" type="ORF">SAMN04488570_0845</name>
</gene>
<feature type="region of interest" description="Disordered" evidence="7">
    <location>
        <begin position="183"/>
        <end position="206"/>
    </location>
</feature>
<evidence type="ECO:0000256" key="5">
    <source>
        <dbReference type="ARBA" id="ARBA00023004"/>
    </source>
</evidence>
<reference evidence="9" key="1">
    <citation type="submission" date="2016-10" db="EMBL/GenBank/DDBJ databases">
        <authorList>
            <person name="Varghese N."/>
            <person name="Submissions S."/>
        </authorList>
    </citation>
    <scope>NUCLEOTIDE SEQUENCE [LARGE SCALE GENOMIC DNA]</scope>
    <source>
        <strain evidence="9">DSM 22127</strain>
    </source>
</reference>
<dbReference type="OrthoDB" id="9804313at2"/>
<dbReference type="PANTHER" id="PTHR10458:SF2">
    <property type="entry name" value="PEPTIDE DEFORMYLASE, MITOCHONDRIAL"/>
    <property type="match status" value="1"/>
</dbReference>
<dbReference type="AlphaFoldDB" id="A0A1H1NE04"/>
<dbReference type="GO" id="GO:0046872">
    <property type="term" value="F:metal ion binding"/>
    <property type="evidence" value="ECO:0007669"/>
    <property type="project" value="UniProtKB-KW"/>
</dbReference>
<dbReference type="InterPro" id="IPR023635">
    <property type="entry name" value="Peptide_deformylase"/>
</dbReference>
<organism evidence="8 9">
    <name type="scientific">Nocardioides scoriae</name>
    <dbReference type="NCBI Taxonomy" id="642780"/>
    <lineage>
        <taxon>Bacteria</taxon>
        <taxon>Bacillati</taxon>
        <taxon>Actinomycetota</taxon>
        <taxon>Actinomycetes</taxon>
        <taxon>Propionibacteriales</taxon>
        <taxon>Nocardioidaceae</taxon>
        <taxon>Nocardioides</taxon>
    </lineage>
</organism>
<keyword evidence="2 6" id="KW-0479">Metal-binding</keyword>
<dbReference type="FunFam" id="3.90.45.10:FF:000004">
    <property type="entry name" value="Peptide deformylase"/>
    <property type="match status" value="1"/>
</dbReference>
<dbReference type="Proteomes" id="UP000198859">
    <property type="component" value="Chromosome I"/>
</dbReference>
<evidence type="ECO:0000256" key="1">
    <source>
        <dbReference type="ARBA" id="ARBA00010759"/>
    </source>
</evidence>
<evidence type="ECO:0000313" key="9">
    <source>
        <dbReference type="Proteomes" id="UP000198859"/>
    </source>
</evidence>
<dbReference type="RefSeq" id="WP_091726455.1">
    <property type="nucleotide sequence ID" value="NZ_LT629757.1"/>
</dbReference>
<keyword evidence="3 6" id="KW-0378">Hydrolase</keyword>